<organism evidence="12 13">
    <name type="scientific">Patiria miniata</name>
    <name type="common">Bat star</name>
    <name type="synonym">Asterina miniata</name>
    <dbReference type="NCBI Taxonomy" id="46514"/>
    <lineage>
        <taxon>Eukaryota</taxon>
        <taxon>Metazoa</taxon>
        <taxon>Echinodermata</taxon>
        <taxon>Eleutherozoa</taxon>
        <taxon>Asterozoa</taxon>
        <taxon>Asteroidea</taxon>
        <taxon>Valvatacea</taxon>
        <taxon>Valvatida</taxon>
        <taxon>Asterinidae</taxon>
        <taxon>Patiria</taxon>
    </lineage>
</organism>
<dbReference type="PANTHER" id="PTHR14647">
    <property type="entry name" value="GALACTOSE-3-O-SULFOTRANSFERASE"/>
    <property type="match status" value="1"/>
</dbReference>
<evidence type="ECO:0000256" key="9">
    <source>
        <dbReference type="ARBA" id="ARBA00023180"/>
    </source>
</evidence>
<name>A0A913ZBT4_PATMI</name>
<dbReference type="RefSeq" id="XP_038049243.1">
    <property type="nucleotide sequence ID" value="XM_038193315.1"/>
</dbReference>
<evidence type="ECO:0000256" key="10">
    <source>
        <dbReference type="SAM" id="MobiDB-lite"/>
    </source>
</evidence>
<comment type="subcellular location">
    <subcellularLocation>
        <location evidence="1">Golgi apparatus membrane</location>
        <topology evidence="1">Single-pass type II membrane protein</topology>
    </subcellularLocation>
</comment>
<evidence type="ECO:0000256" key="2">
    <source>
        <dbReference type="ARBA" id="ARBA00008124"/>
    </source>
</evidence>
<evidence type="ECO:0000256" key="11">
    <source>
        <dbReference type="SAM" id="Phobius"/>
    </source>
</evidence>
<dbReference type="InterPro" id="IPR027417">
    <property type="entry name" value="P-loop_NTPase"/>
</dbReference>
<evidence type="ECO:0000256" key="6">
    <source>
        <dbReference type="ARBA" id="ARBA00022989"/>
    </source>
</evidence>
<dbReference type="OMA" id="CAPKVDI"/>
<comment type="similarity">
    <text evidence="2">Belongs to the galactose-3-O-sulfotransferase family.</text>
</comment>
<dbReference type="GO" id="GO:0009247">
    <property type="term" value="P:glycolipid biosynthetic process"/>
    <property type="evidence" value="ECO:0007669"/>
    <property type="project" value="InterPro"/>
</dbReference>
<keyword evidence="7" id="KW-0333">Golgi apparatus</keyword>
<dbReference type="GO" id="GO:0001733">
    <property type="term" value="F:galactosylceramide sulfotransferase activity"/>
    <property type="evidence" value="ECO:0007669"/>
    <property type="project" value="InterPro"/>
</dbReference>
<feature type="transmembrane region" description="Helical" evidence="11">
    <location>
        <begin position="7"/>
        <end position="25"/>
    </location>
</feature>
<feature type="region of interest" description="Disordered" evidence="10">
    <location>
        <begin position="39"/>
        <end position="69"/>
    </location>
</feature>
<evidence type="ECO:0000256" key="8">
    <source>
        <dbReference type="ARBA" id="ARBA00023136"/>
    </source>
</evidence>
<dbReference type="InterPro" id="IPR009729">
    <property type="entry name" value="Gal-3-0_sulfotransfrase"/>
</dbReference>
<evidence type="ECO:0008006" key="14">
    <source>
        <dbReference type="Google" id="ProtNLM"/>
    </source>
</evidence>
<proteinExistence type="inferred from homology"/>
<keyword evidence="5" id="KW-0735">Signal-anchor</keyword>
<feature type="compositionally biased region" description="Basic and acidic residues" evidence="10">
    <location>
        <begin position="59"/>
        <end position="69"/>
    </location>
</feature>
<evidence type="ECO:0000256" key="4">
    <source>
        <dbReference type="ARBA" id="ARBA00022692"/>
    </source>
</evidence>
<keyword evidence="6 11" id="KW-1133">Transmembrane helix</keyword>
<protein>
    <recommendedName>
        <fullName evidence="14">Galactose-3-O-sulfotransferase</fullName>
    </recommendedName>
</protein>
<dbReference type="SUPFAM" id="SSF52540">
    <property type="entry name" value="P-loop containing nucleoside triphosphate hydrolases"/>
    <property type="match status" value="1"/>
</dbReference>
<evidence type="ECO:0000313" key="13">
    <source>
        <dbReference type="Proteomes" id="UP000887568"/>
    </source>
</evidence>
<keyword evidence="3" id="KW-0808">Transferase</keyword>
<evidence type="ECO:0000256" key="3">
    <source>
        <dbReference type="ARBA" id="ARBA00022679"/>
    </source>
</evidence>
<accession>A0A913ZBT4</accession>
<dbReference type="Pfam" id="PF06990">
    <property type="entry name" value="Gal-3-0_sulfotr"/>
    <property type="match status" value="1"/>
</dbReference>
<sequence length="469" mass="55263">MRTWARYTVLLIIIGAASTLLYLRFSGESENDIETVEEIKREKRPRQRHQLEQDPNNGRGHDNHENEYPKRQGLFQLAKMRRRDHAWNGPGFVNEMEKYQAAYANVDSKQAGRKTHFQDKTVCKPRHNITFLKVHKTGSSTLQNIFLRYGQRHKLTFVLPPQGHHLGFPDFFDHRHMLPVENGVYNIFCHHARFSQVVMDIMPPNSIYISILRDPVHVFESAFTYFKIDHRIGMGNDPDAMMKFVDDPAVYYESAPSTVHMRNNMLYDFGVPTTKYNDLDFIKQAIELIDKQFSLVLIAEYFEESLILLRDALCWRTEDMVVFKMNTRKQTAVDALQIDMQQKIRHWNNGDVMLYDHFNKTLVRQIEEYGRDRMAKEVKELRKLTESYYKLCIETDTADRKEGVFDVWQPPGVKINAFVLKESASNNPICENMVRPEMIYTAQLRKAQFPHLTFRKFQNNRRGRIPPLH</sequence>
<keyword evidence="9" id="KW-0325">Glycoprotein</keyword>
<keyword evidence="8 11" id="KW-0472">Membrane</keyword>
<reference evidence="12" key="1">
    <citation type="submission" date="2022-11" db="UniProtKB">
        <authorList>
            <consortium name="EnsemblMetazoa"/>
        </authorList>
    </citation>
    <scope>IDENTIFICATION</scope>
</reference>
<evidence type="ECO:0000256" key="1">
    <source>
        <dbReference type="ARBA" id="ARBA00004323"/>
    </source>
</evidence>
<dbReference type="Gene3D" id="3.40.50.300">
    <property type="entry name" value="P-loop containing nucleotide triphosphate hydrolases"/>
    <property type="match status" value="1"/>
</dbReference>
<evidence type="ECO:0000313" key="12">
    <source>
        <dbReference type="EnsemblMetazoa" id="XP_038049243.1"/>
    </source>
</evidence>
<evidence type="ECO:0000256" key="7">
    <source>
        <dbReference type="ARBA" id="ARBA00023034"/>
    </source>
</evidence>
<dbReference type="OrthoDB" id="514299at2759"/>
<keyword evidence="4 11" id="KW-0812">Transmembrane</keyword>
<evidence type="ECO:0000256" key="5">
    <source>
        <dbReference type="ARBA" id="ARBA00022968"/>
    </source>
</evidence>
<dbReference type="GO" id="GO:0000139">
    <property type="term" value="C:Golgi membrane"/>
    <property type="evidence" value="ECO:0007669"/>
    <property type="project" value="UniProtKB-SubCell"/>
</dbReference>
<dbReference type="GeneID" id="119722909"/>
<dbReference type="AlphaFoldDB" id="A0A913ZBT4"/>
<keyword evidence="13" id="KW-1185">Reference proteome</keyword>
<dbReference type="EnsemblMetazoa" id="XM_038193315.1">
    <property type="protein sequence ID" value="XP_038049243.1"/>
    <property type="gene ID" value="LOC119722909"/>
</dbReference>
<dbReference type="PANTHER" id="PTHR14647:SF86">
    <property type="entry name" value="GALACTOSE-3-O-SULFOTRANSFERASE"/>
    <property type="match status" value="1"/>
</dbReference>
<dbReference type="Proteomes" id="UP000887568">
    <property type="component" value="Unplaced"/>
</dbReference>